<accession>A0A1Z5KB12</accession>
<evidence type="ECO:0000256" key="3">
    <source>
        <dbReference type="ARBA" id="ARBA00007742"/>
    </source>
</evidence>
<evidence type="ECO:0000256" key="11">
    <source>
        <dbReference type="ARBA" id="ARBA00023098"/>
    </source>
</evidence>
<feature type="domain" description="3-oxo-5-alpha-steroid 4-dehydrogenase C-terminal" evidence="14">
    <location>
        <begin position="116"/>
        <end position="265"/>
    </location>
</feature>
<dbReference type="Proteomes" id="UP000198406">
    <property type="component" value="Unassembled WGS sequence"/>
</dbReference>
<organism evidence="15 16">
    <name type="scientific">Fistulifera solaris</name>
    <name type="common">Oleaginous diatom</name>
    <dbReference type="NCBI Taxonomy" id="1519565"/>
    <lineage>
        <taxon>Eukaryota</taxon>
        <taxon>Sar</taxon>
        <taxon>Stramenopiles</taxon>
        <taxon>Ochrophyta</taxon>
        <taxon>Bacillariophyta</taxon>
        <taxon>Bacillariophyceae</taxon>
        <taxon>Bacillariophycidae</taxon>
        <taxon>Naviculales</taxon>
        <taxon>Naviculaceae</taxon>
        <taxon>Fistulifera</taxon>
    </lineage>
</organism>
<dbReference type="PANTHER" id="PTHR10556">
    <property type="entry name" value="3-OXO-5-ALPHA-STEROID 4-DEHYDROGENASE"/>
    <property type="match status" value="1"/>
</dbReference>
<keyword evidence="7" id="KW-0492">Microsome</keyword>
<comment type="similarity">
    <text evidence="3">Belongs to the steroid 5-alpha reductase family.</text>
</comment>
<evidence type="ECO:0000256" key="6">
    <source>
        <dbReference type="ARBA" id="ARBA00022824"/>
    </source>
</evidence>
<feature type="transmembrane region" description="Helical" evidence="13">
    <location>
        <begin position="51"/>
        <end position="68"/>
    </location>
</feature>
<sequence>MTPWFPFLLFLEDPNVHQWVVTGILVSSLPTYLALTYIPETWGKTLTTDSLLVRFFPSISAPVAWFFFEVPNLYWSAYYWNVVSSLEQHILLSLFVLHYVQRAILYPLMLAKSTKRIPLPVVLAAFAFTNCNGYAQGYALSHTDVSNNGHYRPFSFSLGLLLFFTGFFINLQSDAILRKLRHQGDGYQIPYGGMFGYVSTPHYFGEIVEWMGFCIACHRNGASVAFVIYTASNLVPRSRAHHVWYQTTFGDKYPRERKAIVPFFY</sequence>
<comment type="subcellular location">
    <subcellularLocation>
        <location evidence="1">Endoplasmic reticulum membrane</location>
        <topology evidence="1">Multi-pass membrane protein</topology>
    </subcellularLocation>
    <subcellularLocation>
        <location evidence="2">Microsome membrane</location>
    </subcellularLocation>
</comment>
<dbReference type="PROSITE" id="PS50244">
    <property type="entry name" value="S5A_REDUCTASE"/>
    <property type="match status" value="1"/>
</dbReference>
<evidence type="ECO:0000256" key="1">
    <source>
        <dbReference type="ARBA" id="ARBA00004477"/>
    </source>
</evidence>
<feature type="transmembrane region" description="Helical" evidence="13">
    <location>
        <begin position="117"/>
        <end position="139"/>
    </location>
</feature>
<keyword evidence="8" id="KW-0521">NADP</keyword>
<dbReference type="InParanoid" id="A0A1Z5KB12"/>
<evidence type="ECO:0000256" key="7">
    <source>
        <dbReference type="ARBA" id="ARBA00022848"/>
    </source>
</evidence>
<evidence type="ECO:0000256" key="2">
    <source>
        <dbReference type="ARBA" id="ARBA00004524"/>
    </source>
</evidence>
<keyword evidence="10 15" id="KW-0560">Oxidoreductase</keyword>
<dbReference type="OrthoDB" id="5788137at2759"/>
<dbReference type="InterPro" id="IPR039357">
    <property type="entry name" value="SRD5A/TECR"/>
</dbReference>
<keyword evidence="6" id="KW-0256">Endoplasmic reticulum</keyword>
<dbReference type="GO" id="GO:0005789">
    <property type="term" value="C:endoplasmic reticulum membrane"/>
    <property type="evidence" value="ECO:0007669"/>
    <property type="project" value="UniProtKB-SubCell"/>
</dbReference>
<evidence type="ECO:0000256" key="10">
    <source>
        <dbReference type="ARBA" id="ARBA00023002"/>
    </source>
</evidence>
<keyword evidence="11" id="KW-0443">Lipid metabolism</keyword>
<feature type="transmembrane region" description="Helical" evidence="13">
    <location>
        <begin position="20"/>
        <end position="39"/>
    </location>
</feature>
<evidence type="ECO:0000313" key="16">
    <source>
        <dbReference type="Proteomes" id="UP000198406"/>
    </source>
</evidence>
<keyword evidence="12 13" id="KW-0472">Membrane</keyword>
<dbReference type="InterPro" id="IPR001104">
    <property type="entry name" value="3-oxo-5_a-steroid_4-DH_C"/>
</dbReference>
<dbReference type="Gene3D" id="1.20.120.1630">
    <property type="match status" value="1"/>
</dbReference>
<dbReference type="Pfam" id="PF02544">
    <property type="entry name" value="Steroid_dh"/>
    <property type="match status" value="1"/>
</dbReference>
<keyword evidence="16" id="KW-1185">Reference proteome</keyword>
<evidence type="ECO:0000259" key="14">
    <source>
        <dbReference type="Pfam" id="PF02544"/>
    </source>
</evidence>
<evidence type="ECO:0000313" key="15">
    <source>
        <dbReference type="EMBL" id="GAX23437.1"/>
    </source>
</evidence>
<evidence type="ECO:0000256" key="4">
    <source>
        <dbReference type="ARBA" id="ARBA00022692"/>
    </source>
</evidence>
<dbReference type="GO" id="GO:0030154">
    <property type="term" value="P:cell differentiation"/>
    <property type="evidence" value="ECO:0007669"/>
    <property type="project" value="UniProtKB-KW"/>
</dbReference>
<dbReference type="FunCoup" id="A0A1Z5KB12">
    <property type="interactions" value="88"/>
</dbReference>
<dbReference type="PANTHER" id="PTHR10556:SF57">
    <property type="entry name" value="3-OXO-5-ALPHA-STEROID 4-DEHYDROGENASE 1"/>
    <property type="match status" value="1"/>
</dbReference>
<reference evidence="15 16" key="1">
    <citation type="journal article" date="2015" name="Plant Cell">
        <title>Oil accumulation by the oleaginous diatom Fistulifera solaris as revealed by the genome and transcriptome.</title>
        <authorList>
            <person name="Tanaka T."/>
            <person name="Maeda Y."/>
            <person name="Veluchamy A."/>
            <person name="Tanaka M."/>
            <person name="Abida H."/>
            <person name="Marechal E."/>
            <person name="Bowler C."/>
            <person name="Muto M."/>
            <person name="Sunaga Y."/>
            <person name="Tanaka M."/>
            <person name="Yoshino T."/>
            <person name="Taniguchi T."/>
            <person name="Fukuda Y."/>
            <person name="Nemoto M."/>
            <person name="Matsumoto M."/>
            <person name="Wong P.S."/>
            <person name="Aburatani S."/>
            <person name="Fujibuchi W."/>
        </authorList>
    </citation>
    <scope>NUCLEOTIDE SEQUENCE [LARGE SCALE GENOMIC DNA]</scope>
    <source>
        <strain evidence="15 16">JPCC DA0580</strain>
    </source>
</reference>
<name>A0A1Z5KB12_FISSO</name>
<comment type="caution">
    <text evidence="15">The sequence shown here is derived from an EMBL/GenBank/DDBJ whole genome shotgun (WGS) entry which is preliminary data.</text>
</comment>
<evidence type="ECO:0000256" key="12">
    <source>
        <dbReference type="ARBA" id="ARBA00023136"/>
    </source>
</evidence>
<keyword evidence="4 13" id="KW-0812">Transmembrane</keyword>
<keyword evidence="5" id="KW-0221">Differentiation</keyword>
<evidence type="ECO:0000256" key="13">
    <source>
        <dbReference type="SAM" id="Phobius"/>
    </source>
</evidence>
<dbReference type="AlphaFoldDB" id="A0A1Z5KB12"/>
<protein>
    <submittedName>
        <fullName evidence="15">3-oxo-5-alpha-steroid 4-dehydrogenase 1</fullName>
        <ecNumber evidence="15">1.3.1.22</ecNumber>
    </submittedName>
</protein>
<evidence type="ECO:0000256" key="8">
    <source>
        <dbReference type="ARBA" id="ARBA00022857"/>
    </source>
</evidence>
<evidence type="ECO:0000256" key="9">
    <source>
        <dbReference type="ARBA" id="ARBA00022989"/>
    </source>
</evidence>
<evidence type="ECO:0000256" key="5">
    <source>
        <dbReference type="ARBA" id="ARBA00022782"/>
    </source>
</evidence>
<dbReference type="EC" id="1.3.1.22" evidence="15"/>
<keyword evidence="9 13" id="KW-1133">Transmembrane helix</keyword>
<gene>
    <name evidence="15" type="ORF">FisN_15Lh168</name>
</gene>
<feature type="transmembrane region" description="Helical" evidence="13">
    <location>
        <begin position="151"/>
        <end position="171"/>
    </location>
</feature>
<dbReference type="GO" id="GO:0006694">
    <property type="term" value="P:steroid biosynthetic process"/>
    <property type="evidence" value="ECO:0007669"/>
    <property type="project" value="TreeGrafter"/>
</dbReference>
<dbReference type="EMBL" id="BDSP01000201">
    <property type="protein sequence ID" value="GAX23437.1"/>
    <property type="molecule type" value="Genomic_DNA"/>
</dbReference>
<feature type="transmembrane region" description="Helical" evidence="13">
    <location>
        <begin position="88"/>
        <end position="105"/>
    </location>
</feature>
<dbReference type="FunFam" id="1.20.120.1630:FF:000014">
    <property type="entry name" value="Steroid 5-alpha reductase, putative"/>
    <property type="match status" value="1"/>
</dbReference>
<dbReference type="GO" id="GO:0047751">
    <property type="term" value="F:3-oxo-5-alpha-steroid 4-dehydrogenase (NADP+) activity"/>
    <property type="evidence" value="ECO:0007669"/>
    <property type="project" value="UniProtKB-EC"/>
</dbReference>
<proteinExistence type="inferred from homology"/>